<dbReference type="PANTHER" id="PTHR34309:SF1">
    <property type="entry name" value="PROTEIN GLCG"/>
    <property type="match status" value="1"/>
</dbReference>
<dbReference type="Proteomes" id="UP000184260">
    <property type="component" value="Unassembled WGS sequence"/>
</dbReference>
<proteinExistence type="predicted"/>
<organism evidence="2 3">
    <name type="scientific">Flavobacterium xanthum</name>
    <dbReference type="NCBI Taxonomy" id="69322"/>
    <lineage>
        <taxon>Bacteria</taxon>
        <taxon>Pseudomonadati</taxon>
        <taxon>Bacteroidota</taxon>
        <taxon>Flavobacteriia</taxon>
        <taxon>Flavobacteriales</taxon>
        <taxon>Flavobacteriaceae</taxon>
        <taxon>Flavobacterium</taxon>
    </lineage>
</organism>
<keyword evidence="3" id="KW-1185">Reference proteome</keyword>
<dbReference type="STRING" id="69322.SAMN05443669_1001206"/>
<evidence type="ECO:0000256" key="1">
    <source>
        <dbReference type="SAM" id="SignalP"/>
    </source>
</evidence>
<dbReference type="SUPFAM" id="SSF143744">
    <property type="entry name" value="GlcG-like"/>
    <property type="match status" value="1"/>
</dbReference>
<dbReference type="OrthoDB" id="6464887at2"/>
<dbReference type="PANTHER" id="PTHR34309">
    <property type="entry name" value="SLR1406 PROTEIN"/>
    <property type="match status" value="1"/>
</dbReference>
<dbReference type="InterPro" id="IPR038084">
    <property type="entry name" value="PduO/GlcC-like_sf"/>
</dbReference>
<reference evidence="3" key="1">
    <citation type="submission" date="2016-11" db="EMBL/GenBank/DDBJ databases">
        <authorList>
            <person name="Varghese N."/>
            <person name="Submissions S."/>
        </authorList>
    </citation>
    <scope>NUCLEOTIDE SEQUENCE [LARGE SCALE GENOMIC DNA]</scope>
    <source>
        <strain evidence="3">DSM 3661</strain>
    </source>
</reference>
<dbReference type="InterPro" id="IPR052517">
    <property type="entry name" value="GlcG_carb_metab_protein"/>
</dbReference>
<gene>
    <name evidence="2" type="ORF">SAMN05443669_1001206</name>
</gene>
<accession>A0A1M6XCQ5</accession>
<feature type="chain" id="PRO_5012613021" evidence="1">
    <location>
        <begin position="19"/>
        <end position="180"/>
    </location>
</feature>
<protein>
    <submittedName>
        <fullName evidence="2">Uncharacterized conserved protein GlcG, DUF336 family</fullName>
    </submittedName>
</protein>
<dbReference type="EMBL" id="FRBU01000001">
    <property type="protein sequence ID" value="SHL03659.1"/>
    <property type="molecule type" value="Genomic_DNA"/>
</dbReference>
<sequence length="180" mass="19187">MKTNSYLFVLLLPLVTMAQISTKKSTRDTPLIINTAENYTITSEQLSLKAAFQITKQARLAATALSKNVTIAVLDASGQIIMLTRGETVGPHNTEAARRKAYTALSTKTPTLLLSRNARSNPDTQNLATLPELLLLSGGYPLWHNDQVIGSIGVAGGGSPENDDSIAKSGAIIDAQITTH</sequence>
<dbReference type="InterPro" id="IPR005624">
    <property type="entry name" value="PduO/GlcC-like"/>
</dbReference>
<name>A0A1M6XCQ5_9FLAO</name>
<dbReference type="AlphaFoldDB" id="A0A1M6XCQ5"/>
<dbReference type="Pfam" id="PF03928">
    <property type="entry name" value="HbpS-like"/>
    <property type="match status" value="1"/>
</dbReference>
<evidence type="ECO:0000313" key="3">
    <source>
        <dbReference type="Proteomes" id="UP000184260"/>
    </source>
</evidence>
<dbReference type="RefSeq" id="WP_073350971.1">
    <property type="nucleotide sequence ID" value="NZ_FRBU01000001.1"/>
</dbReference>
<dbReference type="Gene3D" id="3.30.450.150">
    <property type="entry name" value="Haem-degrading domain"/>
    <property type="match status" value="1"/>
</dbReference>
<evidence type="ECO:0000313" key="2">
    <source>
        <dbReference type="EMBL" id="SHL03659.1"/>
    </source>
</evidence>
<keyword evidence="1" id="KW-0732">Signal</keyword>
<feature type="signal peptide" evidence="1">
    <location>
        <begin position="1"/>
        <end position="18"/>
    </location>
</feature>